<dbReference type="Proteomes" id="UP000663833">
    <property type="component" value="Unassembled WGS sequence"/>
</dbReference>
<keyword evidence="1" id="KW-1133">Transmembrane helix</keyword>
<dbReference type="Proteomes" id="UP000663851">
    <property type="component" value="Unassembled WGS sequence"/>
</dbReference>
<feature type="transmembrane region" description="Helical" evidence="1">
    <location>
        <begin position="25"/>
        <end position="50"/>
    </location>
</feature>
<organism evidence="2 4">
    <name type="scientific">Rotaria socialis</name>
    <dbReference type="NCBI Taxonomy" id="392032"/>
    <lineage>
        <taxon>Eukaryota</taxon>
        <taxon>Metazoa</taxon>
        <taxon>Spiralia</taxon>
        <taxon>Gnathifera</taxon>
        <taxon>Rotifera</taxon>
        <taxon>Eurotatoria</taxon>
        <taxon>Bdelloidea</taxon>
        <taxon>Philodinida</taxon>
        <taxon>Philodinidae</taxon>
        <taxon>Rotaria</taxon>
    </lineage>
</organism>
<evidence type="ECO:0000313" key="4">
    <source>
        <dbReference type="Proteomes" id="UP000663833"/>
    </source>
</evidence>
<evidence type="ECO:0000313" key="2">
    <source>
        <dbReference type="EMBL" id="CAF3480033.1"/>
    </source>
</evidence>
<gene>
    <name evidence="3" type="ORF">HFQ381_LOCUS15593</name>
    <name evidence="2" type="ORF">LUA448_LOCUS23963</name>
</gene>
<reference evidence="2" key="1">
    <citation type="submission" date="2021-02" db="EMBL/GenBank/DDBJ databases">
        <authorList>
            <person name="Nowell W R."/>
        </authorList>
    </citation>
    <scope>NUCLEOTIDE SEQUENCE</scope>
</reference>
<name>A0A818FVW1_9BILA</name>
<dbReference type="EMBL" id="CAJOBO010001065">
    <property type="protein sequence ID" value="CAF4333162.1"/>
    <property type="molecule type" value="Genomic_DNA"/>
</dbReference>
<dbReference type="AlphaFoldDB" id="A0A818FVW1"/>
<sequence length="177" mass="19796">MTSSSQSSSSTSTTTTTTIYAMSDIIFVIIVVTAGTGLFIGSIVTTYFCYKLYLRNQLTSSSHLSKQQQQQQQQEQQQQDYLHSVIVNQHIARHLRPNSAISFISDNYHNTMTLIASPHRLAMLEQQQKQEPTTLVIENPLISLSPTADEQRAARLQSFVYENPTLELGELPTSSAI</sequence>
<keyword evidence="1" id="KW-0472">Membrane</keyword>
<dbReference type="EMBL" id="CAJNYD010003118">
    <property type="protein sequence ID" value="CAF3480033.1"/>
    <property type="molecule type" value="Genomic_DNA"/>
</dbReference>
<accession>A0A818FVW1</accession>
<comment type="caution">
    <text evidence="2">The sequence shown here is derived from an EMBL/GenBank/DDBJ whole genome shotgun (WGS) entry which is preliminary data.</text>
</comment>
<evidence type="ECO:0000313" key="3">
    <source>
        <dbReference type="EMBL" id="CAF4333162.1"/>
    </source>
</evidence>
<protein>
    <submittedName>
        <fullName evidence="2">Uncharacterized protein</fullName>
    </submittedName>
</protein>
<proteinExistence type="predicted"/>
<evidence type="ECO:0000256" key="1">
    <source>
        <dbReference type="SAM" id="Phobius"/>
    </source>
</evidence>
<keyword evidence="1" id="KW-0812">Transmembrane</keyword>